<evidence type="ECO:0000256" key="1">
    <source>
        <dbReference type="ARBA" id="ARBA00004437"/>
    </source>
</evidence>
<evidence type="ECO:0000313" key="6">
    <source>
        <dbReference type="EMBL" id="KAK3611648.1"/>
    </source>
</evidence>
<name>A0AAE0TL89_9BIVA</name>
<dbReference type="GO" id="GO:0005829">
    <property type="term" value="C:cytosol"/>
    <property type="evidence" value="ECO:0007669"/>
    <property type="project" value="TreeGrafter"/>
</dbReference>
<dbReference type="Proteomes" id="UP001195483">
    <property type="component" value="Unassembled WGS sequence"/>
</dbReference>
<reference evidence="6" key="3">
    <citation type="submission" date="2023-05" db="EMBL/GenBank/DDBJ databases">
        <authorList>
            <person name="Smith C.H."/>
        </authorList>
    </citation>
    <scope>NUCLEOTIDE SEQUENCE</scope>
    <source>
        <strain evidence="6">CHS0354</strain>
        <tissue evidence="6">Mantle</tissue>
    </source>
</reference>
<reference evidence="6" key="1">
    <citation type="journal article" date="2021" name="Genome Biol. Evol.">
        <title>A High-Quality Reference Genome for a Parasitic Bivalve with Doubly Uniparental Inheritance (Bivalvia: Unionida).</title>
        <authorList>
            <person name="Smith C.H."/>
        </authorList>
    </citation>
    <scope>NUCLEOTIDE SEQUENCE</scope>
    <source>
        <strain evidence="6">CHS0354</strain>
    </source>
</reference>
<dbReference type="PANTHER" id="PTHR33958">
    <property type="entry name" value="PROTEIN C8ORF37"/>
    <property type="match status" value="1"/>
</dbReference>
<dbReference type="GO" id="GO:0001917">
    <property type="term" value="C:photoreceptor inner segment"/>
    <property type="evidence" value="ECO:0007669"/>
    <property type="project" value="UniProtKB-SubCell"/>
</dbReference>
<keyword evidence="3" id="KW-0963">Cytoplasm</keyword>
<accession>A0AAE0TL89</accession>
<dbReference type="Pfam" id="PF14996">
    <property type="entry name" value="RMP"/>
    <property type="match status" value="1"/>
</dbReference>
<gene>
    <name evidence="6" type="ORF">CHS0354_021899</name>
</gene>
<evidence type="ECO:0000313" key="7">
    <source>
        <dbReference type="Proteomes" id="UP001195483"/>
    </source>
</evidence>
<organism evidence="6 7">
    <name type="scientific">Potamilus streckersoni</name>
    <dbReference type="NCBI Taxonomy" id="2493646"/>
    <lineage>
        <taxon>Eukaryota</taxon>
        <taxon>Metazoa</taxon>
        <taxon>Spiralia</taxon>
        <taxon>Lophotrochozoa</taxon>
        <taxon>Mollusca</taxon>
        <taxon>Bivalvia</taxon>
        <taxon>Autobranchia</taxon>
        <taxon>Heteroconchia</taxon>
        <taxon>Palaeoheterodonta</taxon>
        <taxon>Unionida</taxon>
        <taxon>Unionoidea</taxon>
        <taxon>Unionidae</taxon>
        <taxon>Ambleminae</taxon>
        <taxon>Lampsilini</taxon>
        <taxon>Potamilus</taxon>
    </lineage>
</organism>
<dbReference type="PANTHER" id="PTHR33958:SF1">
    <property type="entry name" value="CILIA- AND FLAGELLA-ASSOCIATED PROTEIN 418"/>
    <property type="match status" value="1"/>
</dbReference>
<evidence type="ECO:0000256" key="4">
    <source>
        <dbReference type="ARBA" id="ARBA00024819"/>
    </source>
</evidence>
<evidence type="ECO:0000256" key="2">
    <source>
        <dbReference type="ARBA" id="ARBA00004496"/>
    </source>
</evidence>
<keyword evidence="7" id="KW-1185">Reference proteome</keyword>
<dbReference type="EMBL" id="JAEAOA010001331">
    <property type="protein sequence ID" value="KAK3611648.1"/>
    <property type="molecule type" value="Genomic_DNA"/>
</dbReference>
<evidence type="ECO:0000256" key="5">
    <source>
        <dbReference type="ARBA" id="ARBA00026215"/>
    </source>
</evidence>
<sequence length="180" mass="20541">MADDIDDLLDEVETKFCTKERAVRGSKSRPARRKTEEDDLDQVVNDICGDIEYIDTVSDKSTSKVRSNREEKIIRPKCFPVYIGGSSCPQGVGNSFTKSTCDKLRCTDCDFRVVSFDNYAWHPNVDYLFLRNHVPDFQKLQAKLVKKNGSRAYCCQCRSTSVAELIELKDPTLKWVCGKH</sequence>
<reference evidence="6" key="2">
    <citation type="journal article" date="2021" name="Genome Biol. Evol.">
        <title>Developing a high-quality reference genome for a parasitic bivalve with doubly uniparental inheritance (Bivalvia: Unionida).</title>
        <authorList>
            <person name="Smith C.H."/>
        </authorList>
    </citation>
    <scope>NUCLEOTIDE SEQUENCE</scope>
    <source>
        <strain evidence="6">CHS0354</strain>
        <tissue evidence="6">Mantle</tissue>
    </source>
</reference>
<proteinExistence type="predicted"/>
<comment type="caution">
    <text evidence="6">The sequence shown here is derived from an EMBL/GenBank/DDBJ whole genome shotgun (WGS) entry which is preliminary data.</text>
</comment>
<protein>
    <recommendedName>
        <fullName evidence="5">Cilia- and flagella-associated protein 418</fullName>
    </recommendedName>
</protein>
<comment type="subcellular location">
    <subcellularLocation>
        <location evidence="2">Cytoplasm</location>
    </subcellularLocation>
    <subcellularLocation>
        <location evidence="1">Photoreceptor inner segment</location>
    </subcellularLocation>
</comment>
<evidence type="ECO:0000256" key="3">
    <source>
        <dbReference type="ARBA" id="ARBA00022490"/>
    </source>
</evidence>
<comment type="function">
    <text evidence="4">May be involved in photoreceptor outer segment disk morphogenesis.</text>
</comment>
<dbReference type="InterPro" id="IPR029239">
    <property type="entry name" value="CFAP418"/>
</dbReference>
<dbReference type="AlphaFoldDB" id="A0AAE0TL89"/>